<dbReference type="CDD" id="cd06464">
    <property type="entry name" value="ACD_sHsps-like"/>
    <property type="match status" value="1"/>
</dbReference>
<dbReference type="InterPro" id="IPR008978">
    <property type="entry name" value="HSP20-like_chaperone"/>
</dbReference>
<evidence type="ECO:0000256" key="3">
    <source>
        <dbReference type="SAM" id="MobiDB-lite"/>
    </source>
</evidence>
<proteinExistence type="inferred from homology"/>
<sequence length="153" mass="16551">MSEQQPPVLARLQHLMTLREQVETLSDGGPWVPAADWRDVGTHLELLLDVPGVAPETLALAEEGQQVTVSGERTPPSQLLSSERPSGAFSRTFTFPQEVHPASGEASLAGGVLTIRFEKLHPTIDVDTFDVDTFDLGGAEDQNPDDAPTPRSR</sequence>
<dbReference type="PANTHER" id="PTHR11527">
    <property type="entry name" value="HEAT-SHOCK PROTEIN 20 FAMILY MEMBER"/>
    <property type="match status" value="1"/>
</dbReference>
<name>A0AAU6Q1X2_9DEIO</name>
<comment type="similarity">
    <text evidence="1 2">Belongs to the small heat shock protein (HSP20) family.</text>
</comment>
<evidence type="ECO:0000256" key="1">
    <source>
        <dbReference type="PROSITE-ProRule" id="PRU00285"/>
    </source>
</evidence>
<evidence type="ECO:0000259" key="4">
    <source>
        <dbReference type="PROSITE" id="PS01031"/>
    </source>
</evidence>
<feature type="region of interest" description="Disordered" evidence="3">
    <location>
        <begin position="133"/>
        <end position="153"/>
    </location>
</feature>
<dbReference type="AlphaFoldDB" id="A0AAU6Q1X2"/>
<dbReference type="EMBL" id="CP149782">
    <property type="protein sequence ID" value="WYF44592.1"/>
    <property type="molecule type" value="Genomic_DNA"/>
</dbReference>
<organism evidence="5">
    <name type="scientific">Deinococcus sp. VB142</name>
    <dbReference type="NCBI Taxonomy" id="3112952"/>
    <lineage>
        <taxon>Bacteria</taxon>
        <taxon>Thermotogati</taxon>
        <taxon>Deinococcota</taxon>
        <taxon>Deinococci</taxon>
        <taxon>Deinococcales</taxon>
        <taxon>Deinococcaceae</taxon>
        <taxon>Deinococcus</taxon>
    </lineage>
</organism>
<gene>
    <name evidence="5" type="ORF">WDJ50_00295</name>
</gene>
<dbReference type="PROSITE" id="PS01031">
    <property type="entry name" value="SHSP"/>
    <property type="match status" value="1"/>
</dbReference>
<protein>
    <submittedName>
        <fullName evidence="5">Hsp20/alpha crystallin family protein</fullName>
    </submittedName>
</protein>
<dbReference type="InterPro" id="IPR031107">
    <property type="entry name" value="Small_HSP"/>
</dbReference>
<dbReference type="RefSeq" id="WP_339095781.1">
    <property type="nucleotide sequence ID" value="NZ_CP149782.1"/>
</dbReference>
<feature type="region of interest" description="Disordered" evidence="3">
    <location>
        <begin position="63"/>
        <end position="88"/>
    </location>
</feature>
<evidence type="ECO:0000313" key="5">
    <source>
        <dbReference type="EMBL" id="WYF44592.1"/>
    </source>
</evidence>
<evidence type="ECO:0000256" key="2">
    <source>
        <dbReference type="RuleBase" id="RU003616"/>
    </source>
</evidence>
<dbReference type="Pfam" id="PF00011">
    <property type="entry name" value="HSP20"/>
    <property type="match status" value="1"/>
</dbReference>
<dbReference type="Gene3D" id="2.60.40.790">
    <property type="match status" value="1"/>
</dbReference>
<reference evidence="5" key="1">
    <citation type="submission" date="2024-03" db="EMBL/GenBank/DDBJ databases">
        <title>Deinococcus weizhi sp. nov., isolated from human skin.</title>
        <authorList>
            <person name="Wei Z."/>
            <person name="Tian F."/>
            <person name="Yang C."/>
            <person name="Xin L.T."/>
            <person name="Wen Z.J."/>
            <person name="Lan K.C."/>
            <person name="Yu L."/>
            <person name="Zhe W."/>
            <person name="Dan F.D."/>
            <person name="Jun W."/>
            <person name="Rui Z."/>
            <person name="Yong X.J."/>
            <person name="Ting Y."/>
            <person name="Wei X."/>
            <person name="Xu Z.G."/>
            <person name="Xin Z."/>
            <person name="Dong F.G."/>
            <person name="Ni X.M."/>
            <person name="Zheng M.G."/>
            <person name="Chun Y."/>
            <person name="Qian W.X."/>
        </authorList>
    </citation>
    <scope>NUCLEOTIDE SEQUENCE</scope>
    <source>
        <strain evidence="5">VB142</strain>
    </source>
</reference>
<accession>A0AAU6Q1X2</accession>
<feature type="compositionally biased region" description="Polar residues" evidence="3">
    <location>
        <begin position="65"/>
        <end position="88"/>
    </location>
</feature>
<feature type="domain" description="SHSP" evidence="4">
    <location>
        <begin position="26"/>
        <end position="134"/>
    </location>
</feature>
<dbReference type="InterPro" id="IPR002068">
    <property type="entry name" value="A-crystallin/Hsp20_dom"/>
</dbReference>
<dbReference type="SUPFAM" id="SSF49764">
    <property type="entry name" value="HSP20-like chaperones"/>
    <property type="match status" value="1"/>
</dbReference>